<dbReference type="InterPro" id="IPR001584">
    <property type="entry name" value="Integrase_cat-core"/>
</dbReference>
<dbReference type="Pfam" id="PF13683">
    <property type="entry name" value="rve_3"/>
    <property type="match status" value="1"/>
</dbReference>
<evidence type="ECO:0000259" key="1">
    <source>
        <dbReference type="Pfam" id="PF13683"/>
    </source>
</evidence>
<dbReference type="GO" id="GO:0015074">
    <property type="term" value="P:DNA integration"/>
    <property type="evidence" value="ECO:0007669"/>
    <property type="project" value="InterPro"/>
</dbReference>
<dbReference type="InterPro" id="IPR012337">
    <property type="entry name" value="RNaseH-like_sf"/>
</dbReference>
<reference evidence="2 3" key="1">
    <citation type="submission" date="2019-07" db="EMBL/GenBank/DDBJ databases">
        <title>Whole genome shotgun sequence of Microvirga aerophila NBRC 106136.</title>
        <authorList>
            <person name="Hosoyama A."/>
            <person name="Uohara A."/>
            <person name="Ohji S."/>
            <person name="Ichikawa N."/>
        </authorList>
    </citation>
    <scope>NUCLEOTIDE SEQUENCE [LARGE SCALE GENOMIC DNA]</scope>
    <source>
        <strain evidence="2 3">NBRC 106136</strain>
    </source>
</reference>
<organism evidence="2 3">
    <name type="scientific">Microvirga aerophila</name>
    <dbReference type="NCBI Taxonomy" id="670291"/>
    <lineage>
        <taxon>Bacteria</taxon>
        <taxon>Pseudomonadati</taxon>
        <taxon>Pseudomonadota</taxon>
        <taxon>Alphaproteobacteria</taxon>
        <taxon>Hyphomicrobiales</taxon>
        <taxon>Methylobacteriaceae</taxon>
        <taxon>Microvirga</taxon>
    </lineage>
</organism>
<dbReference type="AlphaFoldDB" id="A0A512C304"/>
<keyword evidence="3" id="KW-1185">Reference proteome</keyword>
<dbReference type="Proteomes" id="UP000321085">
    <property type="component" value="Unassembled WGS sequence"/>
</dbReference>
<name>A0A512C304_9HYPH</name>
<gene>
    <name evidence="2" type="ORF">MAE02_62850</name>
</gene>
<sequence>MWRALFYRAAAPAALICPHRVVSVTVDRLLCQISKTELRTTGSGFVGAVRQKTALRVAHFHAEAFVRTIKRDYTRVNPIPDARTVLESLPLWFEHYNSLHPHKALGYRSPREFIASRQPG</sequence>
<dbReference type="EMBL" id="BJYU01000212">
    <property type="protein sequence ID" value="GEO18589.1"/>
    <property type="molecule type" value="Genomic_DNA"/>
</dbReference>
<evidence type="ECO:0000313" key="2">
    <source>
        <dbReference type="EMBL" id="GEO18589.1"/>
    </source>
</evidence>
<proteinExistence type="predicted"/>
<evidence type="ECO:0000313" key="3">
    <source>
        <dbReference type="Proteomes" id="UP000321085"/>
    </source>
</evidence>
<feature type="domain" description="Integrase catalytic" evidence="1">
    <location>
        <begin position="62"/>
        <end position="110"/>
    </location>
</feature>
<comment type="caution">
    <text evidence="2">The sequence shown here is derived from an EMBL/GenBank/DDBJ whole genome shotgun (WGS) entry which is preliminary data.</text>
</comment>
<protein>
    <recommendedName>
        <fullName evidence="1">Integrase catalytic domain-containing protein</fullName>
    </recommendedName>
</protein>
<dbReference type="SUPFAM" id="SSF53098">
    <property type="entry name" value="Ribonuclease H-like"/>
    <property type="match status" value="1"/>
</dbReference>
<accession>A0A512C304</accession>